<dbReference type="GeneID" id="5884087"/>
<dbReference type="CDD" id="cd00590">
    <property type="entry name" value="RRM_SF"/>
    <property type="match status" value="2"/>
</dbReference>
<feature type="region of interest" description="Disordered" evidence="2">
    <location>
        <begin position="245"/>
        <end position="294"/>
    </location>
</feature>
<reference evidence="5" key="1">
    <citation type="submission" date="2007-12" db="EMBL/GenBank/DDBJ databases">
        <title>Annotation of Entamoeba dispar SAW760.</title>
        <authorList>
            <person name="Lorenzi H."/>
            <person name="Inman J."/>
            <person name="Schobel S."/>
            <person name="Amedeo P."/>
            <person name="Caler E."/>
        </authorList>
    </citation>
    <scope>NUCLEOTIDE SEQUENCE [LARGE SCALE GENOMIC DNA]</scope>
    <source>
        <strain evidence="5">ATCC PRA-260 / SAW760</strain>
    </source>
</reference>
<keyword evidence="5" id="KW-1185">Reference proteome</keyword>
<evidence type="ECO:0000313" key="5">
    <source>
        <dbReference type="Proteomes" id="UP000008076"/>
    </source>
</evidence>
<dbReference type="InterPro" id="IPR000504">
    <property type="entry name" value="RRM_dom"/>
</dbReference>
<dbReference type="KEGG" id="edi:EDI_136620"/>
<evidence type="ECO:0000256" key="2">
    <source>
        <dbReference type="SAM" id="MobiDB-lite"/>
    </source>
</evidence>
<dbReference type="InterPro" id="IPR012677">
    <property type="entry name" value="Nucleotide-bd_a/b_plait_sf"/>
</dbReference>
<dbReference type="SMART" id="SM00360">
    <property type="entry name" value="RRM"/>
    <property type="match status" value="2"/>
</dbReference>
<evidence type="ECO:0000259" key="3">
    <source>
        <dbReference type="PROSITE" id="PS50102"/>
    </source>
</evidence>
<dbReference type="SUPFAM" id="SSF54928">
    <property type="entry name" value="RNA-binding domain, RBD"/>
    <property type="match status" value="2"/>
</dbReference>
<sequence length="333" mass="39857">MEIEQHIPYFLIPYIKEREDIDKVVVIGNVTPKVTLDDLYSIFENFGIILDLKQIKTITHPILCGYYYILYEEKDSTETCKYIEKAELGDLPLSVFLMEKPEDIKKVEEIFKNEDNETTNLKNNFNSESKASTKLRKTICVRNIGNASDDKIQKYFEKCGNINLMEFNTGETTIRQVTIEFETEEAALRALQMDGSSFNDHPIRVVLSNKVIKSKNESKPIVTKKESALVDDILASLEKKTMMKTDNHHDKVKEYDSYYNERKKSRSRSRSRGRSNHNDTYRDRYSRSERDYYRDRNYDDKRRLRYDRYDRRNDRDQRYSRDYYYYFLFNFFS</sequence>
<feature type="compositionally biased region" description="Basic and acidic residues" evidence="2">
    <location>
        <begin position="276"/>
        <end position="294"/>
    </location>
</feature>
<evidence type="ECO:0000313" key="4">
    <source>
        <dbReference type="EMBL" id="EDR24670.1"/>
    </source>
</evidence>
<feature type="compositionally biased region" description="Basic and acidic residues" evidence="2">
    <location>
        <begin position="245"/>
        <end position="262"/>
    </location>
</feature>
<feature type="domain" description="RRM" evidence="3">
    <location>
        <begin position="137"/>
        <end position="210"/>
    </location>
</feature>
<dbReference type="AlphaFoldDB" id="B0ELD1"/>
<dbReference type="OrthoDB" id="4726at2759"/>
<dbReference type="Proteomes" id="UP000008076">
    <property type="component" value="Unassembled WGS sequence"/>
</dbReference>
<dbReference type="Gene3D" id="3.30.70.330">
    <property type="match status" value="2"/>
</dbReference>
<accession>B0ELD1</accession>
<organism evidence="5">
    <name type="scientific">Entamoeba dispar (strain ATCC PRA-260 / SAW760)</name>
    <dbReference type="NCBI Taxonomy" id="370354"/>
    <lineage>
        <taxon>Eukaryota</taxon>
        <taxon>Amoebozoa</taxon>
        <taxon>Evosea</taxon>
        <taxon>Archamoebae</taxon>
        <taxon>Mastigamoebida</taxon>
        <taxon>Entamoebidae</taxon>
        <taxon>Entamoeba</taxon>
    </lineage>
</organism>
<dbReference type="InterPro" id="IPR035979">
    <property type="entry name" value="RBD_domain_sf"/>
</dbReference>
<dbReference type="OMA" id="ANTTQYI"/>
<dbReference type="PANTHER" id="PTHR32343:SF10">
    <property type="entry name" value="RNA-BINDING REGION RNP-1 DOMAIN-CONTAINING PROTEIN"/>
    <property type="match status" value="1"/>
</dbReference>
<dbReference type="PANTHER" id="PTHR32343">
    <property type="entry name" value="SERINE/ARGININE-RICH SPLICING FACTOR"/>
    <property type="match status" value="1"/>
</dbReference>
<feature type="domain" description="RRM" evidence="3">
    <location>
        <begin position="23"/>
        <end position="100"/>
    </location>
</feature>
<gene>
    <name evidence="4" type="ORF">EDI_136620</name>
</gene>
<dbReference type="Pfam" id="PF00076">
    <property type="entry name" value="RRM_1"/>
    <property type="match status" value="2"/>
</dbReference>
<name>B0ELD1_ENTDS</name>
<dbReference type="PROSITE" id="PS50102">
    <property type="entry name" value="RRM"/>
    <property type="match status" value="2"/>
</dbReference>
<evidence type="ECO:0000256" key="1">
    <source>
        <dbReference type="PROSITE-ProRule" id="PRU00176"/>
    </source>
</evidence>
<dbReference type="GO" id="GO:0003723">
    <property type="term" value="F:RNA binding"/>
    <property type="evidence" value="ECO:0007669"/>
    <property type="project" value="UniProtKB-UniRule"/>
</dbReference>
<keyword evidence="1" id="KW-0694">RNA-binding</keyword>
<dbReference type="VEuPathDB" id="AmoebaDB:EDI_136620"/>
<protein>
    <recommendedName>
        <fullName evidence="3">RRM domain-containing protein</fullName>
    </recommendedName>
</protein>
<dbReference type="RefSeq" id="XP_001738976.1">
    <property type="nucleotide sequence ID" value="XM_001738924.1"/>
</dbReference>
<feature type="compositionally biased region" description="Basic residues" evidence="2">
    <location>
        <begin position="263"/>
        <end position="275"/>
    </location>
</feature>
<proteinExistence type="predicted"/>
<dbReference type="EMBL" id="DS549830">
    <property type="protein sequence ID" value="EDR24670.1"/>
    <property type="molecule type" value="Genomic_DNA"/>
</dbReference>
<dbReference type="eggNOG" id="ENOG502RCEK">
    <property type="taxonomic scope" value="Eukaryota"/>
</dbReference>